<evidence type="ECO:0000256" key="1">
    <source>
        <dbReference type="SAM" id="Phobius"/>
    </source>
</evidence>
<protein>
    <submittedName>
        <fullName evidence="3">Type II secretory pathway component PulK</fullName>
    </submittedName>
</protein>
<dbReference type="EMBL" id="RJVA01000009">
    <property type="protein sequence ID" value="ROR03136.1"/>
    <property type="molecule type" value="Genomic_DNA"/>
</dbReference>
<dbReference type="SUPFAM" id="SSF158544">
    <property type="entry name" value="GspK insert domain-like"/>
    <property type="match status" value="1"/>
</dbReference>
<comment type="caution">
    <text evidence="3">The sequence shown here is derived from an EMBL/GenBank/DDBJ whole genome shotgun (WGS) entry which is preliminary data.</text>
</comment>
<accession>A0A3N1VJY9</accession>
<dbReference type="RefSeq" id="WP_170161515.1">
    <property type="nucleotide sequence ID" value="NZ_RJVA01000009.1"/>
</dbReference>
<feature type="domain" description="T2SS protein K first SAM-like" evidence="2">
    <location>
        <begin position="116"/>
        <end position="194"/>
    </location>
</feature>
<evidence type="ECO:0000313" key="4">
    <source>
        <dbReference type="Proteomes" id="UP000276223"/>
    </source>
</evidence>
<keyword evidence="1" id="KW-0472">Membrane</keyword>
<sequence length="281" mass="31796">MEKTSMHTVPGVCLKRQPGWGESGAVLVFVLWALALLSFLGLQTAVASRLRASEALSAWEQLQRGEALRSVMRYVAVTGKNHHIMRPGLWYRWIVGGQEVWVLYEKESSKIRPTDANDAEMRRAFVEFLPLADVREADELTDALLDWQDADDMVRLQGAEAPWYLQRGLKPPTNRPFSSLCEIQKVRGVGPELFWGDFLEKAERAWEQRDVQGQREMLEPERRSLVELLTVTGSKADRLTVLLPLNATTYEVAVIVGKADRDGWSVADRCQGFVRSTPVFP</sequence>
<keyword evidence="1" id="KW-0812">Transmembrane</keyword>
<dbReference type="Proteomes" id="UP000276223">
    <property type="component" value="Unassembled WGS sequence"/>
</dbReference>
<dbReference type="AlphaFoldDB" id="A0A3N1VJY9"/>
<proteinExistence type="predicted"/>
<evidence type="ECO:0000313" key="3">
    <source>
        <dbReference type="EMBL" id="ROR03136.1"/>
    </source>
</evidence>
<dbReference type="Gene3D" id="1.10.40.60">
    <property type="entry name" value="EpsJ-like"/>
    <property type="match status" value="1"/>
</dbReference>
<gene>
    <name evidence="3" type="ORF">EDC27_0393</name>
</gene>
<keyword evidence="1" id="KW-1133">Transmembrane helix</keyword>
<name>A0A3N1VJY9_9BACT</name>
<keyword evidence="4" id="KW-1185">Reference proteome</keyword>
<feature type="transmembrane region" description="Helical" evidence="1">
    <location>
        <begin position="24"/>
        <end position="42"/>
    </location>
</feature>
<dbReference type="Pfam" id="PF21687">
    <property type="entry name" value="T2SSK_1st"/>
    <property type="match status" value="1"/>
</dbReference>
<evidence type="ECO:0000259" key="2">
    <source>
        <dbReference type="Pfam" id="PF21687"/>
    </source>
</evidence>
<organism evidence="3 4">
    <name type="scientific">Desulfosoma caldarium</name>
    <dbReference type="NCBI Taxonomy" id="610254"/>
    <lineage>
        <taxon>Bacteria</taxon>
        <taxon>Pseudomonadati</taxon>
        <taxon>Thermodesulfobacteriota</taxon>
        <taxon>Syntrophobacteria</taxon>
        <taxon>Syntrophobacterales</taxon>
        <taxon>Syntrophobacteraceae</taxon>
        <taxon>Desulfosoma</taxon>
    </lineage>
</organism>
<dbReference type="InterPro" id="IPR049031">
    <property type="entry name" value="T2SSK_SAM-like_1st"/>
</dbReference>
<reference evidence="3 4" key="1">
    <citation type="submission" date="2018-11" db="EMBL/GenBank/DDBJ databases">
        <title>Genomic Encyclopedia of Type Strains, Phase IV (KMG-IV): sequencing the most valuable type-strain genomes for metagenomic binning, comparative biology and taxonomic classification.</title>
        <authorList>
            <person name="Goeker M."/>
        </authorList>
    </citation>
    <scope>NUCLEOTIDE SEQUENCE [LARGE SCALE GENOMIC DNA]</scope>
    <source>
        <strain evidence="3 4">DSM 22027</strain>
    </source>
</reference>
<dbReference type="InterPro" id="IPR038072">
    <property type="entry name" value="GspK_central_sf"/>
</dbReference>